<keyword evidence="2" id="KW-0812">Transmembrane</keyword>
<feature type="region of interest" description="Disordered" evidence="1">
    <location>
        <begin position="123"/>
        <end position="184"/>
    </location>
</feature>
<sequence>MPIFSSNYLLPAILLNPAFVLHLINTFVSHIFPPTTTVTHSPHPIMESLGPLPGSTLYFDVHADDRLCWGYTGVMVVLQMLAIGRVQDNRDRRREAKAAARLERERGKKEKLDKLAIERKALGLDGAKDSDPAGISGDGQEHPLTGLTHRGEDELVEESDLEERKSGLESDTSVTETSEEEMFV</sequence>
<dbReference type="AlphaFoldDB" id="A0A1L7XEQ2"/>
<gene>
    <name evidence="3" type="ORF">PAC_13400</name>
</gene>
<keyword evidence="2" id="KW-1133">Transmembrane helix</keyword>
<feature type="transmembrane region" description="Helical" evidence="2">
    <location>
        <begin position="69"/>
        <end position="86"/>
    </location>
</feature>
<dbReference type="Proteomes" id="UP000184330">
    <property type="component" value="Unassembled WGS sequence"/>
</dbReference>
<keyword evidence="2" id="KW-0472">Membrane</keyword>
<feature type="transmembrane region" description="Helical" evidence="2">
    <location>
        <begin position="12"/>
        <end position="32"/>
    </location>
</feature>
<evidence type="ECO:0000313" key="4">
    <source>
        <dbReference type="Proteomes" id="UP000184330"/>
    </source>
</evidence>
<protein>
    <submittedName>
        <fullName evidence="3">Uncharacterized protein</fullName>
    </submittedName>
</protein>
<organism evidence="3 4">
    <name type="scientific">Phialocephala subalpina</name>
    <dbReference type="NCBI Taxonomy" id="576137"/>
    <lineage>
        <taxon>Eukaryota</taxon>
        <taxon>Fungi</taxon>
        <taxon>Dikarya</taxon>
        <taxon>Ascomycota</taxon>
        <taxon>Pezizomycotina</taxon>
        <taxon>Leotiomycetes</taxon>
        <taxon>Helotiales</taxon>
        <taxon>Mollisiaceae</taxon>
        <taxon>Phialocephala</taxon>
        <taxon>Phialocephala fortinii species complex</taxon>
    </lineage>
</organism>
<dbReference type="OrthoDB" id="4160565at2759"/>
<reference evidence="3 4" key="1">
    <citation type="submission" date="2016-03" db="EMBL/GenBank/DDBJ databases">
        <authorList>
            <person name="Ploux O."/>
        </authorList>
    </citation>
    <scope>NUCLEOTIDE SEQUENCE [LARGE SCALE GENOMIC DNA]</scope>
    <source>
        <strain evidence="3 4">UAMH 11012</strain>
    </source>
</reference>
<proteinExistence type="predicted"/>
<evidence type="ECO:0000256" key="2">
    <source>
        <dbReference type="SAM" id="Phobius"/>
    </source>
</evidence>
<keyword evidence="4" id="KW-1185">Reference proteome</keyword>
<evidence type="ECO:0000313" key="3">
    <source>
        <dbReference type="EMBL" id="CZR63503.1"/>
    </source>
</evidence>
<evidence type="ECO:0000256" key="1">
    <source>
        <dbReference type="SAM" id="MobiDB-lite"/>
    </source>
</evidence>
<dbReference type="EMBL" id="FJOG01000023">
    <property type="protein sequence ID" value="CZR63503.1"/>
    <property type="molecule type" value="Genomic_DNA"/>
</dbReference>
<accession>A0A1L7XEQ2</accession>
<name>A0A1L7XEQ2_9HELO</name>